<dbReference type="EMBL" id="RHHQ01000013">
    <property type="protein sequence ID" value="RNB85895.1"/>
    <property type="molecule type" value="Genomic_DNA"/>
</dbReference>
<gene>
    <name evidence="2" type="ORF">EDM56_18010</name>
</gene>
<dbReference type="InterPro" id="IPR013560">
    <property type="entry name" value="DUF1722"/>
</dbReference>
<feature type="domain" description="DUF1722" evidence="1">
    <location>
        <begin position="34"/>
        <end position="149"/>
    </location>
</feature>
<evidence type="ECO:0000313" key="3">
    <source>
        <dbReference type="Proteomes" id="UP000271031"/>
    </source>
</evidence>
<comment type="caution">
    <text evidence="2">The sequence shown here is derived from an EMBL/GenBank/DDBJ whole genome shotgun (WGS) entry which is preliminary data.</text>
</comment>
<keyword evidence="3" id="KW-1185">Reference proteome</keyword>
<reference evidence="2 3" key="1">
    <citation type="submission" date="2018-10" db="EMBL/GenBank/DDBJ databases">
        <title>Phylogenomics of Brevibacillus.</title>
        <authorList>
            <person name="Dunlap C."/>
        </authorList>
    </citation>
    <scope>NUCLEOTIDE SEQUENCE [LARGE SCALE GENOMIC DNA]</scope>
    <source>
        <strain evidence="2 3">JCM 15716</strain>
    </source>
</reference>
<dbReference type="RefSeq" id="WP_122919307.1">
    <property type="nucleotide sequence ID" value="NZ_RHHQ01000013.1"/>
</dbReference>
<protein>
    <submittedName>
        <fullName evidence="2">DUF1722 domain-containing protein</fullName>
    </submittedName>
</protein>
<dbReference type="Pfam" id="PF08349">
    <property type="entry name" value="DUF1722"/>
    <property type="match status" value="1"/>
</dbReference>
<name>A0A3M8DEY9_9BACL</name>
<evidence type="ECO:0000313" key="2">
    <source>
        <dbReference type="EMBL" id="RNB85895.1"/>
    </source>
</evidence>
<evidence type="ECO:0000259" key="1">
    <source>
        <dbReference type="Pfam" id="PF08349"/>
    </source>
</evidence>
<dbReference type="AlphaFoldDB" id="A0A3M8DEY9"/>
<dbReference type="Proteomes" id="UP000271031">
    <property type="component" value="Unassembled WGS sequence"/>
</dbReference>
<accession>A0A3M8DEY9</accession>
<dbReference type="OrthoDB" id="9782576at2"/>
<proteinExistence type="predicted"/>
<organism evidence="2 3">
    <name type="scientific">Brevibacillus fluminis</name>
    <dbReference type="NCBI Taxonomy" id="511487"/>
    <lineage>
        <taxon>Bacteria</taxon>
        <taxon>Bacillati</taxon>
        <taxon>Bacillota</taxon>
        <taxon>Bacilli</taxon>
        <taxon>Bacillales</taxon>
        <taxon>Paenibacillaceae</taxon>
        <taxon>Brevibacillus</taxon>
    </lineage>
</organism>
<sequence length="231" mass="26729">MVTTSTSDLFSSEKRSFLQSLSRAWCEQVWAEHKYLVMAKSYRCYQDISNAFKAQTEREKTSGNRCWSVFTEELSAFLTQVRALPEDEGNTRNALLHAFGHLSSKLTDEEREEWLRLVETDLKLANERLFLFAMEHGDEYLQQSRLFAPDVPLANVWVRCKGESWFIHQKESGWEVLSPQEVGAELGSHRVDRLAHFRLAAQLGNLVQVLTLYQEVVNETEPLVTVDQDKR</sequence>